<dbReference type="AlphaFoldDB" id="A0A0L0WBW4"/>
<dbReference type="Gene3D" id="3.30.1360.20">
    <property type="entry name" value="Transcriptional coactivator/pterin dehydratase"/>
    <property type="match status" value="1"/>
</dbReference>
<gene>
    <name evidence="5" type="ORF">CLPU_4c00020</name>
</gene>
<reference evidence="6" key="1">
    <citation type="submission" date="2015-07" db="EMBL/GenBank/DDBJ databases">
        <title>Draft genome sequence of the purine-degrading Gottschalkia purinilyticum DSM 1384 (formerly Clostridium purinilyticum).</title>
        <authorList>
            <person name="Poehlein A."/>
            <person name="Schiel-Bengelsdorf B."/>
            <person name="Bengelsdorf F.R."/>
            <person name="Daniel R."/>
            <person name="Duerre P."/>
        </authorList>
    </citation>
    <scope>NUCLEOTIDE SEQUENCE [LARGE SCALE GENOMIC DNA]</scope>
    <source>
        <strain evidence="6">DSM 1384</strain>
    </source>
</reference>
<evidence type="ECO:0000256" key="2">
    <source>
        <dbReference type="ARBA" id="ARBA00006472"/>
    </source>
</evidence>
<dbReference type="PANTHER" id="PTHR12599">
    <property type="entry name" value="PTERIN-4-ALPHA-CARBINOLAMINE DEHYDRATASE"/>
    <property type="match status" value="1"/>
</dbReference>
<sequence>MKNDLENKKCEPCSLGTDSLKHDEIVSFMELLNKDWEVIDDVKIKRIFNFKDFKEALTFTNKIGDLAENEGHHPDIRLSWGKVVVYLTTHKIKGLSENDFIMAVKIDKL</sequence>
<keyword evidence="6" id="KW-1185">Reference proteome</keyword>
<dbReference type="RefSeq" id="WP_050354539.1">
    <property type="nucleotide sequence ID" value="NZ_LGSS01000004.1"/>
</dbReference>
<comment type="catalytic activity">
    <reaction evidence="1">
        <text>(4aS,6R)-4a-hydroxy-L-erythro-5,6,7,8-tetrahydrobiopterin = (6R)-L-erythro-6,7-dihydrobiopterin + H2O</text>
        <dbReference type="Rhea" id="RHEA:11920"/>
        <dbReference type="ChEBI" id="CHEBI:15377"/>
        <dbReference type="ChEBI" id="CHEBI:15642"/>
        <dbReference type="ChEBI" id="CHEBI:43120"/>
        <dbReference type="EC" id="4.2.1.96"/>
    </reaction>
</comment>
<evidence type="ECO:0000256" key="4">
    <source>
        <dbReference type="ARBA" id="ARBA00023239"/>
    </source>
</evidence>
<evidence type="ECO:0000313" key="5">
    <source>
        <dbReference type="EMBL" id="KNF08956.1"/>
    </source>
</evidence>
<proteinExistence type="inferred from homology"/>
<dbReference type="OrthoDB" id="9800108at2"/>
<dbReference type="CDD" id="cd00913">
    <property type="entry name" value="PCD_DCoH_subfamily_a"/>
    <property type="match status" value="1"/>
</dbReference>
<dbReference type="PANTHER" id="PTHR12599:SF0">
    <property type="entry name" value="PTERIN-4-ALPHA-CARBINOLAMINE DEHYDRATASE"/>
    <property type="match status" value="1"/>
</dbReference>
<dbReference type="Pfam" id="PF01329">
    <property type="entry name" value="Pterin_4a"/>
    <property type="match status" value="1"/>
</dbReference>
<dbReference type="EMBL" id="LGSS01000004">
    <property type="protein sequence ID" value="KNF08956.1"/>
    <property type="molecule type" value="Genomic_DNA"/>
</dbReference>
<keyword evidence="4 5" id="KW-0456">Lyase</keyword>
<evidence type="ECO:0000256" key="3">
    <source>
        <dbReference type="ARBA" id="ARBA00013252"/>
    </source>
</evidence>
<dbReference type="InterPro" id="IPR036428">
    <property type="entry name" value="PCD_sf"/>
</dbReference>
<dbReference type="Proteomes" id="UP000037267">
    <property type="component" value="Unassembled WGS sequence"/>
</dbReference>
<dbReference type="GO" id="GO:0006729">
    <property type="term" value="P:tetrahydrobiopterin biosynthetic process"/>
    <property type="evidence" value="ECO:0007669"/>
    <property type="project" value="InterPro"/>
</dbReference>
<evidence type="ECO:0000256" key="1">
    <source>
        <dbReference type="ARBA" id="ARBA00001554"/>
    </source>
</evidence>
<name>A0A0L0WBW4_GOTPU</name>
<protein>
    <recommendedName>
        <fullName evidence="3">4a-hydroxytetrahydrobiopterin dehydratase</fullName>
        <ecNumber evidence="3">4.2.1.96</ecNumber>
    </recommendedName>
</protein>
<accession>A0A0L0WBW4</accession>
<dbReference type="InterPro" id="IPR001533">
    <property type="entry name" value="Pterin_deHydtase"/>
</dbReference>
<dbReference type="STRING" id="1503.CLPU_4c00020"/>
<dbReference type="GO" id="GO:0008124">
    <property type="term" value="F:4-alpha-hydroxytetrahydrobiopterin dehydratase activity"/>
    <property type="evidence" value="ECO:0007669"/>
    <property type="project" value="UniProtKB-EC"/>
</dbReference>
<comment type="similarity">
    <text evidence="2">Belongs to the pterin-4-alpha-carbinolamine dehydratase family.</text>
</comment>
<dbReference type="SUPFAM" id="SSF55248">
    <property type="entry name" value="PCD-like"/>
    <property type="match status" value="1"/>
</dbReference>
<evidence type="ECO:0000313" key="6">
    <source>
        <dbReference type="Proteomes" id="UP000037267"/>
    </source>
</evidence>
<dbReference type="EC" id="4.2.1.96" evidence="3"/>
<organism evidence="5 6">
    <name type="scientific">Gottschalkia purinilytica</name>
    <name type="common">Clostridium purinilyticum</name>
    <dbReference type="NCBI Taxonomy" id="1503"/>
    <lineage>
        <taxon>Bacteria</taxon>
        <taxon>Bacillati</taxon>
        <taxon>Bacillota</taxon>
        <taxon>Tissierellia</taxon>
        <taxon>Tissierellales</taxon>
        <taxon>Gottschalkiaceae</taxon>
        <taxon>Gottschalkia</taxon>
    </lineage>
</organism>
<comment type="caution">
    <text evidence="5">The sequence shown here is derived from an EMBL/GenBank/DDBJ whole genome shotgun (WGS) entry which is preliminary data.</text>
</comment>